<dbReference type="InterPro" id="IPR016053">
    <property type="entry name" value="Haem_Oase-like"/>
</dbReference>
<dbReference type="PANTHER" id="PTHR10720">
    <property type="entry name" value="HEME OXYGENASE"/>
    <property type="match status" value="1"/>
</dbReference>
<dbReference type="GO" id="GO:0046872">
    <property type="term" value="F:metal ion binding"/>
    <property type="evidence" value="ECO:0007669"/>
    <property type="project" value="UniProtKB-KW"/>
</dbReference>
<dbReference type="EMBL" id="JAVHNQ010000001">
    <property type="protein sequence ID" value="KAK6359675.1"/>
    <property type="molecule type" value="Genomic_DNA"/>
</dbReference>
<accession>A0AAV9VCH8</accession>
<comment type="caution">
    <text evidence="5">The sequence shown here is derived from an EMBL/GenBank/DDBJ whole genome shotgun (WGS) entry which is preliminary data.</text>
</comment>
<feature type="region of interest" description="Disordered" evidence="4">
    <location>
        <begin position="101"/>
        <end position="133"/>
    </location>
</feature>
<evidence type="ECO:0000256" key="2">
    <source>
        <dbReference type="ARBA" id="ARBA00022723"/>
    </source>
</evidence>
<dbReference type="InterPro" id="IPR016084">
    <property type="entry name" value="Haem_Oase-like_multi-hlx"/>
</dbReference>
<protein>
    <submittedName>
        <fullName evidence="5">Heme oxygenase</fullName>
    </submittedName>
</protein>
<dbReference type="SUPFAM" id="SSF48613">
    <property type="entry name" value="Heme oxygenase-like"/>
    <property type="match status" value="1"/>
</dbReference>
<dbReference type="InterPro" id="IPR002051">
    <property type="entry name" value="Haem_Oase"/>
</dbReference>
<name>A0AAV9VCH8_9PEZI</name>
<dbReference type="Gene3D" id="1.20.910.10">
    <property type="entry name" value="Heme oxygenase-like"/>
    <property type="match status" value="1"/>
</dbReference>
<keyword evidence="1" id="KW-0349">Heme</keyword>
<keyword evidence="3" id="KW-0408">Iron</keyword>
<keyword evidence="6" id="KW-1185">Reference proteome</keyword>
<dbReference type="AlphaFoldDB" id="A0AAV9VCH8"/>
<evidence type="ECO:0000313" key="6">
    <source>
        <dbReference type="Proteomes" id="UP001375240"/>
    </source>
</evidence>
<evidence type="ECO:0000256" key="1">
    <source>
        <dbReference type="ARBA" id="ARBA00022617"/>
    </source>
</evidence>
<dbReference type="PANTHER" id="PTHR10720:SF0">
    <property type="entry name" value="HEME OXYGENASE"/>
    <property type="match status" value="1"/>
</dbReference>
<organism evidence="5 6">
    <name type="scientific">Orbilia brochopaga</name>
    <dbReference type="NCBI Taxonomy" id="3140254"/>
    <lineage>
        <taxon>Eukaryota</taxon>
        <taxon>Fungi</taxon>
        <taxon>Dikarya</taxon>
        <taxon>Ascomycota</taxon>
        <taxon>Pezizomycotina</taxon>
        <taxon>Orbiliomycetes</taxon>
        <taxon>Orbiliales</taxon>
        <taxon>Orbiliaceae</taxon>
        <taxon>Orbilia</taxon>
    </lineage>
</organism>
<sequence length="348" mass="38451">MYSVASAKQLSLGDEINYITASLHHELNMIIMSRLPLGLKNPKAFHEGLASFAVLYSAFEAALDSHIRLASTPVRTRAILEHIYIPALHRSSVFEHDLAQYRPSSPEKPAEEGPEQEKVTPPEEPREETAGLSKGTPARAYVLEYIRRATTERPHVLLAYCHCLYMALFAGGQHIKAAIARSAARKLALAPHQTVPEKEVAAAPGIGLFSFDGRSTKEELELRQRLRDGLRQAEELLTPRERGEVLAESCEVFKLTRRLVDELDVLCGTNPTVLAATTQYTESKASNATLPPPQPARTSLVGISRRWLGRSFEPAVKGVVICLALFVAYSFYESSRPAFEGRHRGDGV</sequence>
<feature type="compositionally biased region" description="Basic and acidic residues" evidence="4">
    <location>
        <begin position="108"/>
        <end position="129"/>
    </location>
</feature>
<dbReference type="CDD" id="cd19165">
    <property type="entry name" value="HemeO"/>
    <property type="match status" value="1"/>
</dbReference>
<dbReference type="GO" id="GO:0006788">
    <property type="term" value="P:heme oxidation"/>
    <property type="evidence" value="ECO:0007669"/>
    <property type="project" value="InterPro"/>
</dbReference>
<evidence type="ECO:0000313" key="5">
    <source>
        <dbReference type="EMBL" id="KAK6359675.1"/>
    </source>
</evidence>
<proteinExistence type="predicted"/>
<evidence type="ECO:0000256" key="3">
    <source>
        <dbReference type="ARBA" id="ARBA00023004"/>
    </source>
</evidence>
<gene>
    <name evidence="5" type="primary">HMX1</name>
    <name evidence="5" type="ORF">TWF696_000819</name>
</gene>
<dbReference type="Pfam" id="PF01126">
    <property type="entry name" value="Heme_oxygenase"/>
    <property type="match status" value="1"/>
</dbReference>
<keyword evidence="2" id="KW-0479">Metal-binding</keyword>
<dbReference type="GO" id="GO:0004392">
    <property type="term" value="F:heme oxygenase (decyclizing) activity"/>
    <property type="evidence" value="ECO:0007669"/>
    <property type="project" value="InterPro"/>
</dbReference>
<reference evidence="5 6" key="1">
    <citation type="submission" date="2019-10" db="EMBL/GenBank/DDBJ databases">
        <authorList>
            <person name="Palmer J.M."/>
        </authorList>
    </citation>
    <scope>NUCLEOTIDE SEQUENCE [LARGE SCALE GENOMIC DNA]</scope>
    <source>
        <strain evidence="5 6">TWF696</strain>
    </source>
</reference>
<dbReference type="Proteomes" id="UP001375240">
    <property type="component" value="Unassembled WGS sequence"/>
</dbReference>
<evidence type="ECO:0000256" key="4">
    <source>
        <dbReference type="SAM" id="MobiDB-lite"/>
    </source>
</evidence>